<dbReference type="Proteomes" id="UP000749040">
    <property type="component" value="Unassembled WGS sequence"/>
</dbReference>
<comment type="caution">
    <text evidence="13">The sequence shown here is derived from an EMBL/GenBank/DDBJ whole genome shotgun (WGS) entry which is preliminary data.</text>
</comment>
<evidence type="ECO:0000256" key="2">
    <source>
        <dbReference type="ARBA" id="ARBA00004687"/>
    </source>
</evidence>
<evidence type="ECO:0000313" key="14">
    <source>
        <dbReference type="Proteomes" id="UP000749040"/>
    </source>
</evidence>
<keyword evidence="9 11" id="KW-0472">Membrane</keyword>
<evidence type="ECO:0000256" key="5">
    <source>
        <dbReference type="ARBA" id="ARBA00022679"/>
    </source>
</evidence>
<dbReference type="PANTHER" id="PTHR12468:SF2">
    <property type="entry name" value="GPI MANNOSYLTRANSFERASE 2"/>
    <property type="match status" value="1"/>
</dbReference>
<dbReference type="Pfam" id="PF13231">
    <property type="entry name" value="PMT_2"/>
    <property type="match status" value="1"/>
</dbReference>
<dbReference type="InterPro" id="IPR007315">
    <property type="entry name" value="PIG-V/Gpi18"/>
</dbReference>
<feature type="domain" description="Glycosyltransferase RgtA/B/C/D-like" evidence="12">
    <location>
        <begin position="165"/>
        <end position="291"/>
    </location>
</feature>
<protein>
    <submittedName>
        <fullName evidence="13">Glycosyltransferase family 39 protein</fullName>
    </submittedName>
</protein>
<keyword evidence="14" id="KW-1185">Reference proteome</keyword>
<sequence length="445" mass="47919">MPTSGTADRAGAWQRARPVAQAPNRPAPSGRGRARNHGEPRREPHLFTADPVPSSPPPAATPPRVGTADWAGAWRRARPAVLAFAAARLAGIAVLTLWAHRRHTHPRDILGLEWDALWYHRIAEWGYGTFIPSWEAPGLRYDDLAFFPLYPMAVRVLAAVLPIGSVTCALLLSWVCALLAAWGVFAVTERAYGRRTATAVVVLWALLPHAIVLSMAYTEPMMTAFAAWALYATMTRRWLAAGLLGALAGLSRPNGVAVCAAVVAAVLADAWHRRRTGRPQQAAAWAAAAIAPLGWCGYVLWVGFQTGEPLRGYFDVQSRWGSDFDFGHYALHYVKHLVLSPDNLSAYMATALCAGAVLLLAMALMDRMPLPLLVYSAVLVVIALGGANFFSCKPRFLLPAFPLLAPCAGALARARPRTTALAVVTLAGISLGYGTYVLAIVNQPL</sequence>
<keyword evidence="4" id="KW-0328">Glycosyltransferase</keyword>
<feature type="transmembrane region" description="Helical" evidence="11">
    <location>
        <begin position="80"/>
        <end position="100"/>
    </location>
</feature>
<evidence type="ECO:0000256" key="1">
    <source>
        <dbReference type="ARBA" id="ARBA00004477"/>
    </source>
</evidence>
<feature type="transmembrane region" description="Helical" evidence="11">
    <location>
        <begin position="421"/>
        <end position="441"/>
    </location>
</feature>
<accession>A0ABS2U3M5</accession>
<comment type="pathway">
    <text evidence="2">Glycolipid biosynthesis; glycosylphosphatidylinositol-anchor biosynthesis.</text>
</comment>
<reference evidence="13 14" key="1">
    <citation type="submission" date="2021-01" db="EMBL/GenBank/DDBJ databases">
        <title>Streptomyces acididurans sp. nov., isolated from a peat swamp forest soil.</title>
        <authorList>
            <person name="Chantavorakit T."/>
            <person name="Duangmal K."/>
        </authorList>
    </citation>
    <scope>NUCLEOTIDE SEQUENCE [LARGE SCALE GENOMIC DNA]</scope>
    <source>
        <strain evidence="13 14">KK5PA1</strain>
    </source>
</reference>
<evidence type="ECO:0000256" key="8">
    <source>
        <dbReference type="ARBA" id="ARBA00022989"/>
    </source>
</evidence>
<evidence type="ECO:0000256" key="11">
    <source>
        <dbReference type="SAM" id="Phobius"/>
    </source>
</evidence>
<evidence type="ECO:0000256" key="4">
    <source>
        <dbReference type="ARBA" id="ARBA00022676"/>
    </source>
</evidence>
<evidence type="ECO:0000256" key="7">
    <source>
        <dbReference type="ARBA" id="ARBA00022824"/>
    </source>
</evidence>
<feature type="transmembrane region" description="Helical" evidence="11">
    <location>
        <begin position="372"/>
        <end position="390"/>
    </location>
</feature>
<feature type="compositionally biased region" description="Basic and acidic residues" evidence="10">
    <location>
        <begin position="36"/>
        <end position="45"/>
    </location>
</feature>
<keyword evidence="5" id="KW-0808">Transferase</keyword>
<evidence type="ECO:0000313" key="13">
    <source>
        <dbReference type="EMBL" id="MBM9510208.1"/>
    </source>
</evidence>
<name>A0ABS2U3M5_9ACTN</name>
<evidence type="ECO:0000256" key="6">
    <source>
        <dbReference type="ARBA" id="ARBA00022692"/>
    </source>
</evidence>
<proteinExistence type="predicted"/>
<evidence type="ECO:0000256" key="10">
    <source>
        <dbReference type="SAM" id="MobiDB-lite"/>
    </source>
</evidence>
<dbReference type="InterPro" id="IPR038731">
    <property type="entry name" value="RgtA/B/C-like"/>
</dbReference>
<comment type="subcellular location">
    <subcellularLocation>
        <location evidence="1">Endoplasmic reticulum membrane</location>
        <topology evidence="1">Multi-pass membrane protein</topology>
    </subcellularLocation>
</comment>
<gene>
    <name evidence="13" type="ORF">ITX44_37760</name>
</gene>
<feature type="transmembrane region" description="Helical" evidence="11">
    <location>
        <begin position="344"/>
        <end position="365"/>
    </location>
</feature>
<feature type="transmembrane region" description="Helical" evidence="11">
    <location>
        <begin position="283"/>
        <end position="304"/>
    </location>
</feature>
<keyword evidence="3" id="KW-0337">GPI-anchor biosynthesis</keyword>
<keyword evidence="6 11" id="KW-0812">Transmembrane</keyword>
<feature type="transmembrane region" description="Helical" evidence="11">
    <location>
        <begin position="156"/>
        <end position="185"/>
    </location>
</feature>
<evidence type="ECO:0000256" key="9">
    <source>
        <dbReference type="ARBA" id="ARBA00023136"/>
    </source>
</evidence>
<evidence type="ECO:0000256" key="3">
    <source>
        <dbReference type="ARBA" id="ARBA00022502"/>
    </source>
</evidence>
<evidence type="ECO:0000259" key="12">
    <source>
        <dbReference type="Pfam" id="PF13231"/>
    </source>
</evidence>
<feature type="region of interest" description="Disordered" evidence="10">
    <location>
        <begin position="1"/>
        <end position="66"/>
    </location>
</feature>
<feature type="transmembrane region" description="Helical" evidence="11">
    <location>
        <begin position="197"/>
        <end position="218"/>
    </location>
</feature>
<keyword evidence="7" id="KW-0256">Endoplasmic reticulum</keyword>
<feature type="transmembrane region" description="Helical" evidence="11">
    <location>
        <begin position="238"/>
        <end position="271"/>
    </location>
</feature>
<dbReference type="EMBL" id="JADKYB010000033">
    <property type="protein sequence ID" value="MBM9510208.1"/>
    <property type="molecule type" value="Genomic_DNA"/>
</dbReference>
<dbReference type="PANTHER" id="PTHR12468">
    <property type="entry name" value="GPI MANNOSYLTRANSFERASE 2"/>
    <property type="match status" value="1"/>
</dbReference>
<organism evidence="13 14">
    <name type="scientific">Actinacidiphila acididurans</name>
    <dbReference type="NCBI Taxonomy" id="2784346"/>
    <lineage>
        <taxon>Bacteria</taxon>
        <taxon>Bacillati</taxon>
        <taxon>Actinomycetota</taxon>
        <taxon>Actinomycetes</taxon>
        <taxon>Kitasatosporales</taxon>
        <taxon>Streptomycetaceae</taxon>
        <taxon>Actinacidiphila</taxon>
    </lineage>
</organism>
<keyword evidence="8 11" id="KW-1133">Transmembrane helix</keyword>